<dbReference type="InterPro" id="IPR020846">
    <property type="entry name" value="MFS_dom"/>
</dbReference>
<evidence type="ECO:0000256" key="4">
    <source>
        <dbReference type="ARBA" id="ARBA00023136"/>
    </source>
</evidence>
<evidence type="ECO:0000313" key="8">
    <source>
        <dbReference type="Proteomes" id="UP000703269"/>
    </source>
</evidence>
<dbReference type="Pfam" id="PF07690">
    <property type="entry name" value="MFS_1"/>
    <property type="match status" value="1"/>
</dbReference>
<gene>
    <name evidence="7" type="ORF">PsYK624_099750</name>
</gene>
<dbReference type="PANTHER" id="PTHR23502">
    <property type="entry name" value="MAJOR FACILITATOR SUPERFAMILY"/>
    <property type="match status" value="1"/>
</dbReference>
<dbReference type="InterPro" id="IPR036259">
    <property type="entry name" value="MFS_trans_sf"/>
</dbReference>
<name>A0A9P3GCY4_9APHY</name>
<evidence type="ECO:0000313" key="7">
    <source>
        <dbReference type="EMBL" id="GJE93813.1"/>
    </source>
</evidence>
<feature type="transmembrane region" description="Helical" evidence="5">
    <location>
        <begin position="418"/>
        <end position="444"/>
    </location>
</feature>
<dbReference type="CDD" id="cd17323">
    <property type="entry name" value="MFS_Tpo1_MDR_like"/>
    <property type="match status" value="1"/>
</dbReference>
<dbReference type="PROSITE" id="PS50850">
    <property type="entry name" value="MFS"/>
    <property type="match status" value="1"/>
</dbReference>
<dbReference type="EMBL" id="BPQB01000035">
    <property type="protein sequence ID" value="GJE93813.1"/>
    <property type="molecule type" value="Genomic_DNA"/>
</dbReference>
<proteinExistence type="predicted"/>
<evidence type="ECO:0000256" key="2">
    <source>
        <dbReference type="ARBA" id="ARBA00022692"/>
    </source>
</evidence>
<evidence type="ECO:0000256" key="3">
    <source>
        <dbReference type="ARBA" id="ARBA00022989"/>
    </source>
</evidence>
<dbReference type="Proteomes" id="UP000703269">
    <property type="component" value="Unassembled WGS sequence"/>
</dbReference>
<feature type="transmembrane region" description="Helical" evidence="5">
    <location>
        <begin position="135"/>
        <end position="154"/>
    </location>
</feature>
<accession>A0A9P3GCY4</accession>
<protein>
    <submittedName>
        <fullName evidence="7">MFS polyamine transporter</fullName>
    </submittedName>
</protein>
<reference evidence="7 8" key="1">
    <citation type="submission" date="2021-08" db="EMBL/GenBank/DDBJ databases">
        <title>Draft Genome Sequence of Phanerochaete sordida strain YK-624.</title>
        <authorList>
            <person name="Mori T."/>
            <person name="Dohra H."/>
            <person name="Suzuki T."/>
            <person name="Kawagishi H."/>
            <person name="Hirai H."/>
        </authorList>
    </citation>
    <scope>NUCLEOTIDE SEQUENCE [LARGE SCALE GENOMIC DNA]</scope>
    <source>
        <strain evidence="7 8">YK-624</strain>
    </source>
</reference>
<feature type="transmembrane region" description="Helical" evidence="5">
    <location>
        <begin position="200"/>
        <end position="222"/>
    </location>
</feature>
<feature type="transmembrane region" description="Helical" evidence="5">
    <location>
        <begin position="105"/>
        <end position="129"/>
    </location>
</feature>
<dbReference type="AlphaFoldDB" id="A0A9P3GCY4"/>
<dbReference type="OrthoDB" id="6770063at2759"/>
<feature type="transmembrane region" description="Helical" evidence="5">
    <location>
        <begin position="485"/>
        <end position="507"/>
    </location>
</feature>
<evidence type="ECO:0000256" key="5">
    <source>
        <dbReference type="SAM" id="Phobius"/>
    </source>
</evidence>
<dbReference type="Gene3D" id="1.20.1250.20">
    <property type="entry name" value="MFS general substrate transporter like domains"/>
    <property type="match status" value="1"/>
</dbReference>
<feature type="transmembrane region" description="Helical" evidence="5">
    <location>
        <begin position="451"/>
        <end position="473"/>
    </location>
</feature>
<dbReference type="SUPFAM" id="SSF103473">
    <property type="entry name" value="MFS general substrate transporter"/>
    <property type="match status" value="1"/>
</dbReference>
<dbReference type="FunFam" id="1.20.1250.20:FF:000011">
    <property type="entry name" value="MFS multidrug transporter, putative"/>
    <property type="match status" value="1"/>
</dbReference>
<keyword evidence="8" id="KW-1185">Reference proteome</keyword>
<keyword evidence="3 5" id="KW-1133">Transmembrane helix</keyword>
<keyword evidence="4 5" id="KW-0472">Membrane</keyword>
<evidence type="ECO:0000259" key="6">
    <source>
        <dbReference type="PROSITE" id="PS50850"/>
    </source>
</evidence>
<dbReference type="GO" id="GO:0016020">
    <property type="term" value="C:membrane"/>
    <property type="evidence" value="ECO:0007669"/>
    <property type="project" value="UniProtKB-SubCell"/>
</dbReference>
<evidence type="ECO:0000256" key="1">
    <source>
        <dbReference type="ARBA" id="ARBA00004141"/>
    </source>
</evidence>
<feature type="transmembrane region" description="Helical" evidence="5">
    <location>
        <begin position="229"/>
        <end position="249"/>
    </location>
</feature>
<feature type="transmembrane region" description="Helical" evidence="5">
    <location>
        <begin position="394"/>
        <end position="412"/>
    </location>
</feature>
<feature type="transmembrane region" description="Helical" evidence="5">
    <location>
        <begin position="311"/>
        <end position="330"/>
    </location>
</feature>
<dbReference type="InterPro" id="IPR011701">
    <property type="entry name" value="MFS"/>
</dbReference>
<feature type="transmembrane region" description="Helical" evidence="5">
    <location>
        <begin position="72"/>
        <end position="93"/>
    </location>
</feature>
<keyword evidence="2 5" id="KW-0812">Transmembrane</keyword>
<comment type="caution">
    <text evidence="7">The sequence shown here is derived from an EMBL/GenBank/DDBJ whole genome shotgun (WGS) entry which is preliminary data.</text>
</comment>
<organism evidence="7 8">
    <name type="scientific">Phanerochaete sordida</name>
    <dbReference type="NCBI Taxonomy" id="48140"/>
    <lineage>
        <taxon>Eukaryota</taxon>
        <taxon>Fungi</taxon>
        <taxon>Dikarya</taxon>
        <taxon>Basidiomycota</taxon>
        <taxon>Agaricomycotina</taxon>
        <taxon>Agaricomycetes</taxon>
        <taxon>Polyporales</taxon>
        <taxon>Phanerochaetaceae</taxon>
        <taxon>Phanerochaete</taxon>
    </lineage>
</organism>
<dbReference type="GO" id="GO:0022857">
    <property type="term" value="F:transmembrane transporter activity"/>
    <property type="evidence" value="ECO:0007669"/>
    <property type="project" value="InterPro"/>
</dbReference>
<dbReference type="PANTHER" id="PTHR23502:SF60">
    <property type="entry name" value="MAJOR FACILITATOR SUPERFAMILY (MFS) PROFILE DOMAIN-CONTAINING PROTEIN-RELATED"/>
    <property type="match status" value="1"/>
</dbReference>
<sequence>MSPSHGATPVDEKTSDPAACEPVLATVPARRSGSDAALSEKGSGDTADVLVVDWDGPDDPENPRNWELGRKWAVTLVVSGFLFISPVSSAMISPATDQLVSQFHIGSSVVAAMTTSSFLLAYAVGPLFLGPLSEVYGRVIVLQLSNLWYLAWNLACAFAQSSPQLIAFRFLAGIGGSAPLSIGGAVIGDCFNPDQRGKAIAVYGFAPLFGPFIGPLTGAWVAEKSDWRWVFYSTTIATVGVQVLGFLFLRETYAPVLLKRKLKRIAKNMGLEGAGACKLRTRYEGDSPESWRAFLSKSLLRPFVFFVREPIVQLLGIYFAFMYGLTYLFVTTISPIFLTVYGEPVGISGLHYLSQGLGVTLMAQVNGRTMDAAYAWLKRRAGGEGRPEFRLPPMMLGTILLPVGILIAGWCAETRQPWIAVDIGFFVFGMGTVLTSQCVTMYVVDTFTLHAASALAAVTFLCSMAGFGFPLFAPAMYAALGYGKGNTLIAVVGIALGCPAPWLFWFYGERIRRRSLYAVHGAGH</sequence>
<feature type="domain" description="Major facilitator superfamily (MFS) profile" evidence="6">
    <location>
        <begin position="74"/>
        <end position="512"/>
    </location>
</feature>
<feature type="transmembrane region" description="Helical" evidence="5">
    <location>
        <begin position="166"/>
        <end position="188"/>
    </location>
</feature>
<comment type="subcellular location">
    <subcellularLocation>
        <location evidence="1">Membrane</location>
        <topology evidence="1">Multi-pass membrane protein</topology>
    </subcellularLocation>
</comment>